<proteinExistence type="predicted"/>
<sequence>MDNDSDEESPEIKQTLLEEEIQKGIIDEKSNNKVSKLASDAPRIKNRARKSIPRECLDKEDWINLLATPRRIRTPPQTKSDKNKRVTLIRDKLSEPPRHRIVSTLRDRKNILPAPLIDRLINILEFEDSLSPEQAEELFFDTKKKKKTKLKTIICRGKAIKASPETDEFNRDAVLCQYKLAEALVRSILTWECPLPREEFKDIAEVILNRLTGVIINGSHSALDEDEKVYQQMRIISDIVACWVAGILIEVAQNNEQLLREECEERKKATEDDVYDDDSDDVIDEYSTDSNLL</sequence>
<dbReference type="Proteomes" id="UP000786811">
    <property type="component" value="Unassembled WGS sequence"/>
</dbReference>
<protein>
    <submittedName>
        <fullName evidence="2">Uncharacterized protein</fullName>
    </submittedName>
</protein>
<accession>A0A8J2HMZ5</accession>
<name>A0A8J2HMZ5_COTCN</name>
<reference evidence="2" key="1">
    <citation type="submission" date="2021-04" db="EMBL/GenBank/DDBJ databases">
        <authorList>
            <person name="Chebbi M.A.C M."/>
        </authorList>
    </citation>
    <scope>NUCLEOTIDE SEQUENCE</scope>
</reference>
<dbReference type="EMBL" id="CAJNRD030001122">
    <property type="protein sequence ID" value="CAG5099779.1"/>
    <property type="molecule type" value="Genomic_DNA"/>
</dbReference>
<dbReference type="OrthoDB" id="6777429at2759"/>
<comment type="caution">
    <text evidence="2">The sequence shown here is derived from an EMBL/GenBank/DDBJ whole genome shotgun (WGS) entry which is preliminary data.</text>
</comment>
<evidence type="ECO:0000313" key="2">
    <source>
        <dbReference type="EMBL" id="CAG5099779.1"/>
    </source>
</evidence>
<keyword evidence="3" id="KW-1185">Reference proteome</keyword>
<feature type="region of interest" description="Disordered" evidence="1">
    <location>
        <begin position="268"/>
        <end position="293"/>
    </location>
</feature>
<evidence type="ECO:0000313" key="3">
    <source>
        <dbReference type="Proteomes" id="UP000786811"/>
    </source>
</evidence>
<gene>
    <name evidence="2" type="ORF">HICCMSTLAB_LOCUS9230</name>
</gene>
<dbReference type="AlphaFoldDB" id="A0A8J2HMZ5"/>
<feature type="compositionally biased region" description="Acidic residues" evidence="1">
    <location>
        <begin position="272"/>
        <end position="287"/>
    </location>
</feature>
<organism evidence="2 3">
    <name type="scientific">Cotesia congregata</name>
    <name type="common">Parasitoid wasp</name>
    <name type="synonym">Apanteles congregatus</name>
    <dbReference type="NCBI Taxonomy" id="51543"/>
    <lineage>
        <taxon>Eukaryota</taxon>
        <taxon>Metazoa</taxon>
        <taxon>Ecdysozoa</taxon>
        <taxon>Arthropoda</taxon>
        <taxon>Hexapoda</taxon>
        <taxon>Insecta</taxon>
        <taxon>Pterygota</taxon>
        <taxon>Neoptera</taxon>
        <taxon>Endopterygota</taxon>
        <taxon>Hymenoptera</taxon>
        <taxon>Apocrita</taxon>
        <taxon>Ichneumonoidea</taxon>
        <taxon>Braconidae</taxon>
        <taxon>Microgastrinae</taxon>
        <taxon>Cotesia</taxon>
    </lineage>
</organism>
<evidence type="ECO:0000256" key="1">
    <source>
        <dbReference type="SAM" id="MobiDB-lite"/>
    </source>
</evidence>